<keyword evidence="4" id="KW-1003">Cell membrane</keyword>
<evidence type="ECO:0000313" key="11">
    <source>
        <dbReference type="Proteomes" id="UP000000378"/>
    </source>
</evidence>
<evidence type="ECO:0000259" key="9">
    <source>
        <dbReference type="Pfam" id="PF03600"/>
    </source>
</evidence>
<keyword evidence="5 8" id="KW-0812">Transmembrane</keyword>
<dbReference type="STRING" id="643648.Slip_1687"/>
<feature type="transmembrane region" description="Helical" evidence="8">
    <location>
        <begin position="411"/>
        <end position="432"/>
    </location>
</feature>
<protein>
    <submittedName>
        <fullName evidence="10">Citrate transporter</fullName>
    </submittedName>
</protein>
<dbReference type="InterPro" id="IPR051475">
    <property type="entry name" value="Diverse_Ion_Transporter"/>
</dbReference>
<reference evidence="11" key="1">
    <citation type="journal article" date="2010" name="Stand. Genomic Sci.">
        <title>Complete genome sequence of Syntrophothermus lipocalidus type strain (TGB-C1T).</title>
        <authorList>
            <consortium name="US DOE Joint Genome Institute (JGI-PGF)"/>
            <person name="Djao O."/>
            <person name="Zhang X."/>
            <person name="Lucas S."/>
            <person name="Lapidus A."/>
            <person name="Glavina Del Rio T."/>
            <person name="Nolan M."/>
            <person name="Tice H."/>
            <person name="Cheng J."/>
            <person name="Han C."/>
            <person name="Tapia R."/>
            <person name="Goodwin L."/>
            <person name="Pitluck S."/>
            <person name="Liolios K."/>
            <person name="Ivanova N."/>
            <person name="Mavromatis K."/>
            <person name="Mikhailova N."/>
            <person name="Ovchinnikova G."/>
            <person name="Pati A."/>
            <person name="Brambilla E."/>
            <person name="Chen A."/>
            <person name="Palaniappan K."/>
            <person name="Land M."/>
            <person name="Hauser L."/>
            <person name="Chang Y."/>
            <person name="Jeffries C."/>
            <person name="Rohde M."/>
            <person name="Sikorski J."/>
            <person name="Spring S."/>
            <person name="Goker M."/>
            <person name="Detter J."/>
            <person name="Woyke T."/>
            <person name="Bristow J."/>
            <person name="Eisen J."/>
            <person name="Markowitz V."/>
            <person name="Hugenholtz P."/>
            <person name="Kyrpides N."/>
            <person name="Klenk H."/>
        </authorList>
    </citation>
    <scope>NUCLEOTIDE SEQUENCE [LARGE SCALE GENOMIC DNA]</scope>
    <source>
        <strain evidence="11">DSM 12680 / TGB-C1</strain>
    </source>
</reference>
<feature type="transmembrane region" description="Helical" evidence="8">
    <location>
        <begin position="239"/>
        <end position="271"/>
    </location>
</feature>
<evidence type="ECO:0000256" key="1">
    <source>
        <dbReference type="ARBA" id="ARBA00004651"/>
    </source>
</evidence>
<feature type="transmembrane region" description="Helical" evidence="8">
    <location>
        <begin position="60"/>
        <end position="78"/>
    </location>
</feature>
<dbReference type="InterPro" id="IPR004680">
    <property type="entry name" value="Cit_transptr-like_dom"/>
</dbReference>
<feature type="transmembrane region" description="Helical" evidence="8">
    <location>
        <begin position="12"/>
        <end position="28"/>
    </location>
</feature>
<evidence type="ECO:0000256" key="4">
    <source>
        <dbReference type="ARBA" id="ARBA00022475"/>
    </source>
</evidence>
<keyword evidence="7 8" id="KW-0472">Membrane</keyword>
<dbReference type="HOGENOM" id="CLU_011920_4_0_9"/>
<dbReference type="GO" id="GO:0005886">
    <property type="term" value="C:plasma membrane"/>
    <property type="evidence" value="ECO:0007669"/>
    <property type="project" value="UniProtKB-SubCell"/>
</dbReference>
<dbReference type="GO" id="GO:0015105">
    <property type="term" value="F:arsenite transmembrane transporter activity"/>
    <property type="evidence" value="ECO:0007669"/>
    <property type="project" value="InterPro"/>
</dbReference>
<name>D7CP10_SYNLT</name>
<feature type="transmembrane region" description="Helical" evidence="8">
    <location>
        <begin position="326"/>
        <end position="350"/>
    </location>
</feature>
<dbReference type="eggNOG" id="COG1055">
    <property type="taxonomic scope" value="Bacteria"/>
</dbReference>
<gene>
    <name evidence="10" type="ordered locus">Slip_1687</name>
</gene>
<feature type="transmembrane region" description="Helical" evidence="8">
    <location>
        <begin position="370"/>
        <end position="399"/>
    </location>
</feature>
<evidence type="ECO:0000256" key="5">
    <source>
        <dbReference type="ARBA" id="ARBA00022692"/>
    </source>
</evidence>
<evidence type="ECO:0000256" key="2">
    <source>
        <dbReference type="ARBA" id="ARBA00009843"/>
    </source>
</evidence>
<feature type="domain" description="Citrate transporter-like" evidence="9">
    <location>
        <begin position="24"/>
        <end position="377"/>
    </location>
</feature>
<evidence type="ECO:0000256" key="6">
    <source>
        <dbReference type="ARBA" id="ARBA00022989"/>
    </source>
</evidence>
<feature type="transmembrane region" description="Helical" evidence="8">
    <location>
        <begin position="291"/>
        <end position="314"/>
    </location>
</feature>
<dbReference type="CDD" id="cd01116">
    <property type="entry name" value="P_permease"/>
    <property type="match status" value="1"/>
</dbReference>
<feature type="transmembrane region" description="Helical" evidence="8">
    <location>
        <begin position="35"/>
        <end position="54"/>
    </location>
</feature>
<dbReference type="OrthoDB" id="9765532at2"/>
<keyword evidence="6 8" id="KW-1133">Transmembrane helix</keyword>
<feature type="transmembrane region" description="Helical" evidence="8">
    <location>
        <begin position="99"/>
        <end position="117"/>
    </location>
</feature>
<accession>D7CP10</accession>
<dbReference type="InterPro" id="IPR000802">
    <property type="entry name" value="Arsenical_pump_ArsB"/>
</dbReference>
<dbReference type="PRINTS" id="PR00758">
    <property type="entry name" value="ARSENICPUMP"/>
</dbReference>
<keyword evidence="11" id="KW-1185">Reference proteome</keyword>
<evidence type="ECO:0000256" key="8">
    <source>
        <dbReference type="SAM" id="Phobius"/>
    </source>
</evidence>
<dbReference type="Pfam" id="PF03600">
    <property type="entry name" value="CitMHS"/>
    <property type="match status" value="1"/>
</dbReference>
<keyword evidence="3" id="KW-0813">Transport</keyword>
<evidence type="ECO:0000256" key="7">
    <source>
        <dbReference type="ARBA" id="ARBA00023136"/>
    </source>
</evidence>
<dbReference type="KEGG" id="slp:Slip_1687"/>
<dbReference type="EMBL" id="CP002048">
    <property type="protein sequence ID" value="ADI02445.1"/>
    <property type="molecule type" value="Genomic_DNA"/>
</dbReference>
<evidence type="ECO:0000256" key="3">
    <source>
        <dbReference type="ARBA" id="ARBA00022448"/>
    </source>
</evidence>
<dbReference type="PANTHER" id="PTHR43568">
    <property type="entry name" value="P PROTEIN"/>
    <property type="match status" value="1"/>
</dbReference>
<evidence type="ECO:0000313" key="10">
    <source>
        <dbReference type="EMBL" id="ADI02445.1"/>
    </source>
</evidence>
<sequence>MTLKVTNIVNWETGAAVVIFFTVYFLIVSEKIHRAVAALLGAGAVIWLGIVTQAEAVRSIDFNTIGLLVGMMIIVGITKRSGLFEFLAIWSAQKTKGNPVRILIALSSLTAIASAFLDNVTTVLLIVPVTFAITDELGLNPFPFLFSEVLASNIGGTATLIGDPPNIMIGSGAGLGFLDFLFNLTPVIVVVFLCTLGLCAVIFRKDLQLAEEKKQTVLEFGSRDAHDYIKDYLLLKRSLTVLGLVIVAFVLHQWLGLESATIALGGAALLMLIMPDFEPEEALLTVEWPTIFFFIGLFIVVGALEKVGVIRFLAHQAIALTGGKPHVMAMTVLWTSALFSSFVDNIPFTATMIPLLKSVGTLSGADLGPLWWALSLGACLGGNGTLIGASANLVVAGIAARQGLTITFKEYFKYGFPLMLVSIIISTVYIWVRYLT</sequence>
<dbReference type="PANTHER" id="PTHR43568:SF1">
    <property type="entry name" value="P PROTEIN"/>
    <property type="match status" value="1"/>
</dbReference>
<proteinExistence type="inferred from homology"/>
<feature type="transmembrane region" description="Helical" evidence="8">
    <location>
        <begin position="180"/>
        <end position="203"/>
    </location>
</feature>
<dbReference type="Proteomes" id="UP000000378">
    <property type="component" value="Chromosome"/>
</dbReference>
<organism evidence="10 11">
    <name type="scientific">Syntrophothermus lipocalidus (strain DSM 12680 / TGB-C1)</name>
    <dbReference type="NCBI Taxonomy" id="643648"/>
    <lineage>
        <taxon>Bacteria</taxon>
        <taxon>Bacillati</taxon>
        <taxon>Bacillota</taxon>
        <taxon>Clostridia</taxon>
        <taxon>Eubacteriales</taxon>
        <taxon>Syntrophomonadaceae</taxon>
        <taxon>Syntrophothermus</taxon>
    </lineage>
</organism>
<dbReference type="RefSeq" id="WP_013175847.1">
    <property type="nucleotide sequence ID" value="NC_014220.1"/>
</dbReference>
<comment type="similarity">
    <text evidence="2">Belongs to the CitM (TC 2.A.11) transporter family.</text>
</comment>
<comment type="subcellular location">
    <subcellularLocation>
        <location evidence="1">Cell membrane</location>
        <topology evidence="1">Multi-pass membrane protein</topology>
    </subcellularLocation>
</comment>
<reference evidence="10 11" key="2">
    <citation type="journal article" date="2010" name="Stand. Genomic Sci.">
        <title>Complete genome sequence of Syntrophothermus lipocalidus type strain (TGB-C1).</title>
        <authorList>
            <person name="Djao O.D."/>
            <person name="Zhang X."/>
            <person name="Lucas S."/>
            <person name="Lapidus A."/>
            <person name="Del Rio T.G."/>
            <person name="Nolan M."/>
            <person name="Tice H."/>
            <person name="Cheng J.F."/>
            <person name="Han C."/>
            <person name="Tapia R."/>
            <person name="Goodwin L."/>
            <person name="Pitluck S."/>
            <person name="Liolios K."/>
            <person name="Ivanova N."/>
            <person name="Mavromatis K."/>
            <person name="Mikhailova N."/>
            <person name="Ovchinnikova G."/>
            <person name="Pati A."/>
            <person name="Brambilla E."/>
            <person name="Chen A."/>
            <person name="Palaniappan K."/>
            <person name="Land M."/>
            <person name="Hauser L."/>
            <person name="Chang Y.J."/>
            <person name="Jeffries C.D."/>
            <person name="Rohde M."/>
            <person name="Sikorski J."/>
            <person name="Spring S."/>
            <person name="Goker M."/>
            <person name="Detter J.C."/>
            <person name="Woyke T."/>
            <person name="Bristow J."/>
            <person name="Eisen J.A."/>
            <person name="Markowitz V."/>
            <person name="Hugenholtz P."/>
            <person name="Kyrpides N.C."/>
            <person name="Klenk H.P."/>
        </authorList>
    </citation>
    <scope>NUCLEOTIDE SEQUENCE [LARGE SCALE GENOMIC DNA]</scope>
    <source>
        <strain evidence="11">DSM 12680 / TGB-C1</strain>
    </source>
</reference>
<dbReference type="AlphaFoldDB" id="D7CP10"/>